<dbReference type="RefSeq" id="WP_012419909.1">
    <property type="nucleotide sequence ID" value="NZ_AP021898.1"/>
</dbReference>
<gene>
    <name evidence="3" type="ORF">CXT95_11870</name>
    <name evidence="2" type="ORF">CXU09_10670</name>
    <name evidence="1" type="ORF">CXU22_09320</name>
</gene>
<name>A0A2N8IPW3_9BACT</name>
<sequence>MTKQEILSKYAQDRTRCTVYTRVMGYHRPVETFNAGKQGEFHDRVHFVEPGRPCSCSAQTEQPR</sequence>
<dbReference type="Proteomes" id="UP000235914">
    <property type="component" value="Unassembled WGS sequence"/>
</dbReference>
<dbReference type="OrthoDB" id="9808075at2"/>
<proteinExistence type="predicted"/>
<evidence type="ECO:0000313" key="1">
    <source>
        <dbReference type="EMBL" id="PNC16849.1"/>
    </source>
</evidence>
<evidence type="ECO:0000313" key="2">
    <source>
        <dbReference type="EMBL" id="PNC54050.1"/>
    </source>
</evidence>
<reference evidence="4 5" key="1">
    <citation type="journal article" date="2017" name="BMC Genomics">
        <title>Genome sequencing of 39 Akkermansia muciniphila isolates reveals its population structure, genomic and functional diverisity, and global distribution in mammalian gut microbiotas.</title>
        <authorList>
            <person name="Guo X."/>
            <person name="Li S."/>
            <person name="Zhang J."/>
            <person name="Wu F."/>
            <person name="Li X."/>
            <person name="Wu D."/>
            <person name="Zhang M."/>
            <person name="Ou Z."/>
            <person name="Jie Z."/>
            <person name="Yan Q."/>
            <person name="Li P."/>
            <person name="Yi J."/>
            <person name="Peng Y."/>
        </authorList>
    </citation>
    <scope>NUCLEOTIDE SEQUENCE [LARGE SCALE GENOMIC DNA]</scope>
    <source>
        <strain evidence="1 5">GP24</strain>
        <strain evidence="3 6">GP28</strain>
        <strain evidence="2 4">GP43</strain>
    </source>
</reference>
<dbReference type="EMBL" id="PJKN01000006">
    <property type="protein sequence ID" value="PNC54050.1"/>
    <property type="molecule type" value="Genomic_DNA"/>
</dbReference>
<dbReference type="EMBL" id="PJKA01000013">
    <property type="protein sequence ID" value="PNC16849.1"/>
    <property type="molecule type" value="Genomic_DNA"/>
</dbReference>
<dbReference type="AlphaFoldDB" id="A0A2N8IPW3"/>
<dbReference type="GO" id="GO:0008998">
    <property type="term" value="F:ribonucleoside-triphosphate reductase (thioredoxin) activity"/>
    <property type="evidence" value="ECO:0007669"/>
    <property type="project" value="InterPro"/>
</dbReference>
<comment type="caution">
    <text evidence="1">The sequence shown here is derived from an EMBL/GenBank/DDBJ whole genome shotgun (WGS) entry which is preliminary data.</text>
</comment>
<dbReference type="InterPro" id="IPR012833">
    <property type="entry name" value="NrdD"/>
</dbReference>
<evidence type="ECO:0000313" key="3">
    <source>
        <dbReference type="EMBL" id="PNC98963.1"/>
    </source>
</evidence>
<evidence type="ECO:0000313" key="4">
    <source>
        <dbReference type="Proteomes" id="UP000235914"/>
    </source>
</evidence>
<dbReference type="GO" id="GO:0006260">
    <property type="term" value="P:DNA replication"/>
    <property type="evidence" value="ECO:0007669"/>
    <property type="project" value="InterPro"/>
</dbReference>
<dbReference type="Proteomes" id="UP000236000">
    <property type="component" value="Unassembled WGS sequence"/>
</dbReference>
<dbReference type="EMBL" id="PJLB01000013">
    <property type="protein sequence ID" value="PNC98963.1"/>
    <property type="molecule type" value="Genomic_DNA"/>
</dbReference>
<dbReference type="OMA" id="QDRTRCT"/>
<accession>A0A2N8IPW3</accession>
<protein>
    <submittedName>
        <fullName evidence="1">Uncharacterized protein</fullName>
    </submittedName>
</protein>
<dbReference type="Pfam" id="PF13597">
    <property type="entry name" value="NRDD"/>
    <property type="match status" value="1"/>
</dbReference>
<dbReference type="GeneID" id="60880248"/>
<dbReference type="Proteomes" id="UP000236075">
    <property type="component" value="Unassembled WGS sequence"/>
</dbReference>
<evidence type="ECO:0000313" key="5">
    <source>
        <dbReference type="Proteomes" id="UP000236000"/>
    </source>
</evidence>
<organism evidence="1 5">
    <name type="scientific">Akkermansia muciniphila</name>
    <dbReference type="NCBI Taxonomy" id="239935"/>
    <lineage>
        <taxon>Bacteria</taxon>
        <taxon>Pseudomonadati</taxon>
        <taxon>Verrucomicrobiota</taxon>
        <taxon>Verrucomicrobiia</taxon>
        <taxon>Verrucomicrobiales</taxon>
        <taxon>Akkermansiaceae</taxon>
        <taxon>Akkermansia</taxon>
    </lineage>
</organism>
<evidence type="ECO:0000313" key="6">
    <source>
        <dbReference type="Proteomes" id="UP000236075"/>
    </source>
</evidence>